<comment type="caution">
    <text evidence="3">The sequence shown here is derived from an EMBL/GenBank/DDBJ whole genome shotgun (WGS) entry which is preliminary data.</text>
</comment>
<evidence type="ECO:0000313" key="3">
    <source>
        <dbReference type="EMBL" id="KAF3839894.1"/>
    </source>
</evidence>
<keyword evidence="2" id="KW-0812">Transmembrane</keyword>
<evidence type="ECO:0000256" key="2">
    <source>
        <dbReference type="SAM" id="Phobius"/>
    </source>
</evidence>
<dbReference type="Proteomes" id="UP000518266">
    <property type="component" value="Unassembled WGS sequence"/>
</dbReference>
<evidence type="ECO:0000313" key="4">
    <source>
        <dbReference type="Proteomes" id="UP000518266"/>
    </source>
</evidence>
<feature type="transmembrane region" description="Helical" evidence="2">
    <location>
        <begin position="12"/>
        <end position="34"/>
    </location>
</feature>
<dbReference type="EMBL" id="JAAKFY010000021">
    <property type="protein sequence ID" value="KAF3839894.1"/>
    <property type="molecule type" value="Genomic_DNA"/>
</dbReference>
<accession>A0A7J5XRY3</accession>
<dbReference type="OrthoDB" id="8962118at2759"/>
<gene>
    <name evidence="3" type="ORF">F7725_018611</name>
</gene>
<reference evidence="3 4" key="1">
    <citation type="submission" date="2020-03" db="EMBL/GenBank/DDBJ databases">
        <title>Dissostichus mawsoni Genome sequencing and assembly.</title>
        <authorList>
            <person name="Park H."/>
        </authorList>
    </citation>
    <scope>NUCLEOTIDE SEQUENCE [LARGE SCALE GENOMIC DNA]</scope>
    <source>
        <strain evidence="3">DM0001</strain>
        <tissue evidence="3">Muscle</tissue>
    </source>
</reference>
<keyword evidence="4" id="KW-1185">Reference proteome</keyword>
<feature type="region of interest" description="Disordered" evidence="1">
    <location>
        <begin position="108"/>
        <end position="131"/>
    </location>
</feature>
<keyword evidence="2" id="KW-1133">Transmembrane helix</keyword>
<sequence>MLVTVGVSGRCLLLLPLRALHLTIWVTSVLSTVINSEGNKDTMGIAHNEEYSKTFGTKWTSLDTILFLNTWPFEDDAIAVPVSDATTAICFWYVLISVTLPAVSELEGSADGVPDDDEDSVIPKPSDTHLAESVTEGPDQFTLIIIIGAVAVLTISGAAIIIIHDMRVRLEYGVPEARLENVWPCRGERPADALRVCHSESPVSGAVRHSYKEVALTKPLATTELDCCESLRDSEVV</sequence>
<feature type="transmembrane region" description="Helical" evidence="2">
    <location>
        <begin position="141"/>
        <end position="163"/>
    </location>
</feature>
<dbReference type="AlphaFoldDB" id="A0A7J5XRY3"/>
<proteinExistence type="predicted"/>
<keyword evidence="2" id="KW-0472">Membrane</keyword>
<name>A0A7J5XRY3_DISMA</name>
<evidence type="ECO:0000256" key="1">
    <source>
        <dbReference type="SAM" id="MobiDB-lite"/>
    </source>
</evidence>
<feature type="non-terminal residue" evidence="3">
    <location>
        <position position="237"/>
    </location>
</feature>
<protein>
    <submittedName>
        <fullName evidence="3">Uncharacterized protein</fullName>
    </submittedName>
</protein>
<organism evidence="3 4">
    <name type="scientific">Dissostichus mawsoni</name>
    <name type="common">Antarctic cod</name>
    <dbReference type="NCBI Taxonomy" id="36200"/>
    <lineage>
        <taxon>Eukaryota</taxon>
        <taxon>Metazoa</taxon>
        <taxon>Chordata</taxon>
        <taxon>Craniata</taxon>
        <taxon>Vertebrata</taxon>
        <taxon>Euteleostomi</taxon>
        <taxon>Actinopterygii</taxon>
        <taxon>Neopterygii</taxon>
        <taxon>Teleostei</taxon>
        <taxon>Neoteleostei</taxon>
        <taxon>Acanthomorphata</taxon>
        <taxon>Eupercaria</taxon>
        <taxon>Perciformes</taxon>
        <taxon>Notothenioidei</taxon>
        <taxon>Nototheniidae</taxon>
        <taxon>Dissostichus</taxon>
    </lineage>
</organism>